<evidence type="ECO:0000313" key="5">
    <source>
        <dbReference type="Proteomes" id="UP000518300"/>
    </source>
</evidence>
<gene>
    <name evidence="4" type="ORF">HG543_26465</name>
</gene>
<dbReference type="SUPFAM" id="SSF49344">
    <property type="entry name" value="CBD9-like"/>
    <property type="match status" value="1"/>
</dbReference>
<dbReference type="InterPro" id="IPR045670">
    <property type="entry name" value="DUF5916"/>
</dbReference>
<feature type="signal peptide" evidence="1">
    <location>
        <begin position="1"/>
        <end position="17"/>
    </location>
</feature>
<sequence>MRLLLLTSVLGASVAGAQVPMDLGRLSGPIIMDGRLDELAWESIPSLPVSVYEPVYGKAPAERTEIRIAYDDGALYVAARLSDSLPDDVRGNSLYRDQYNGDDTVGLIVDAFNDEDTALWFYTTPTGIRVDGTVVADMASGEADWSWNGHWEAASQRTADGWTSEMRIPFSTLGFQDEGGQVVMGLSVYRWLARHNERHIWPDVPPRWPRAYAKPSRLQDVVLRGVDGRRAVYVTPYTLGGYTQRQRPGETRTLGLQRRGLRADVGVDAKLGVSSNTTLDITVNTDFAQAEADDEQINLTRFPLFFPEKRQFFLERASVFSFGLSGDGRLFNSRSIGLVDGQPVPLLGGARLVGRTGAWDFGLLDMQALSTQERPTENMGVVRVRRQLGDPRSSVGVMLTTRIDGDGRSALAYGVDSVLRVIGDEYLSVKWAQSTRWGRAPVTDADSEVTPPSGRGGRLLVDWQRRRAAGLSYRLGLNWVGDGYVAPLGFEPRRDVRWADGALQYEWLLSEASPLRRIRLGTTGEVWQRNSDRVVETALAEPFLRMETQGGSELALSGSLRTEDVATEFLLGGDAAILAGRYTFQRVRAEYGMASRYRLRTDIAVEAGGLYDGRSIGVTLGPTWNASRHLNVGAEYQLDAFRAPERDQALDSHIFRLRLQVALDPHLSLSTLAQYSSVVKRASFNARLRYHVREGQDFWLVYDERLTRGLSDPTERVAPQNNNRALLLKYTHTLVW</sequence>
<dbReference type="GO" id="GO:0004553">
    <property type="term" value="F:hydrolase activity, hydrolyzing O-glycosyl compounds"/>
    <property type="evidence" value="ECO:0007669"/>
    <property type="project" value="InterPro"/>
</dbReference>
<dbReference type="CDD" id="cd09618">
    <property type="entry name" value="CBM9_like_2"/>
    <property type="match status" value="1"/>
</dbReference>
<dbReference type="Gene3D" id="2.60.40.1190">
    <property type="match status" value="1"/>
</dbReference>
<dbReference type="AlphaFoldDB" id="A0A848LKR5"/>
<protein>
    <submittedName>
        <fullName evidence="4">Carbohydrate binding family 9 domain-containing protein</fullName>
    </submittedName>
</protein>
<evidence type="ECO:0000256" key="1">
    <source>
        <dbReference type="SAM" id="SignalP"/>
    </source>
</evidence>
<dbReference type="Proteomes" id="UP000518300">
    <property type="component" value="Unassembled WGS sequence"/>
</dbReference>
<dbReference type="EMBL" id="JABBJJ010000134">
    <property type="protein sequence ID" value="NMO18377.1"/>
    <property type="molecule type" value="Genomic_DNA"/>
</dbReference>
<dbReference type="Pfam" id="PF06452">
    <property type="entry name" value="CBM9_1"/>
    <property type="match status" value="1"/>
</dbReference>
<keyword evidence="5" id="KW-1185">Reference proteome</keyword>
<evidence type="ECO:0000313" key="4">
    <source>
        <dbReference type="EMBL" id="NMO18377.1"/>
    </source>
</evidence>
<dbReference type="GO" id="GO:0030246">
    <property type="term" value="F:carbohydrate binding"/>
    <property type="evidence" value="ECO:0007669"/>
    <property type="project" value="InterPro"/>
</dbReference>
<organism evidence="4 5">
    <name type="scientific">Pyxidicoccus fallax</name>
    <dbReference type="NCBI Taxonomy" id="394095"/>
    <lineage>
        <taxon>Bacteria</taxon>
        <taxon>Pseudomonadati</taxon>
        <taxon>Myxococcota</taxon>
        <taxon>Myxococcia</taxon>
        <taxon>Myxococcales</taxon>
        <taxon>Cystobacterineae</taxon>
        <taxon>Myxococcaceae</taxon>
        <taxon>Pyxidicoccus</taxon>
    </lineage>
</organism>
<feature type="domain" description="Carbohydrate-binding" evidence="2">
    <location>
        <begin position="33"/>
        <end position="199"/>
    </location>
</feature>
<feature type="chain" id="PRO_5032574318" evidence="1">
    <location>
        <begin position="18"/>
        <end position="736"/>
    </location>
</feature>
<reference evidence="4 5" key="1">
    <citation type="submission" date="2020-04" db="EMBL/GenBank/DDBJ databases">
        <title>Draft genome of Pyxidicoccus fallax type strain.</title>
        <authorList>
            <person name="Whitworth D.E."/>
        </authorList>
    </citation>
    <scope>NUCLEOTIDE SEQUENCE [LARGE SCALE GENOMIC DNA]</scope>
    <source>
        <strain evidence="4 5">DSM 14698</strain>
    </source>
</reference>
<dbReference type="Pfam" id="PF19313">
    <property type="entry name" value="DUF5916"/>
    <property type="match status" value="1"/>
</dbReference>
<dbReference type="InterPro" id="IPR010502">
    <property type="entry name" value="Carb-bd_dom_fam9"/>
</dbReference>
<dbReference type="RefSeq" id="WP_169347645.1">
    <property type="nucleotide sequence ID" value="NZ_JABBJJ010000134.1"/>
</dbReference>
<comment type="caution">
    <text evidence="4">The sequence shown here is derived from an EMBL/GenBank/DDBJ whole genome shotgun (WGS) entry which is preliminary data.</text>
</comment>
<name>A0A848LKR5_9BACT</name>
<feature type="domain" description="DUF5916" evidence="3">
    <location>
        <begin position="262"/>
        <end position="337"/>
    </location>
</feature>
<dbReference type="GO" id="GO:0016052">
    <property type="term" value="P:carbohydrate catabolic process"/>
    <property type="evidence" value="ECO:0007669"/>
    <property type="project" value="InterPro"/>
</dbReference>
<evidence type="ECO:0000259" key="2">
    <source>
        <dbReference type="Pfam" id="PF06452"/>
    </source>
</evidence>
<accession>A0A848LKR5</accession>
<evidence type="ECO:0000259" key="3">
    <source>
        <dbReference type="Pfam" id="PF19313"/>
    </source>
</evidence>
<proteinExistence type="predicted"/>
<keyword evidence="1" id="KW-0732">Signal</keyword>